<evidence type="ECO:0000313" key="2">
    <source>
        <dbReference type="Proteomes" id="UP001057452"/>
    </source>
</evidence>
<feature type="non-terminal residue" evidence="1">
    <location>
        <position position="165"/>
    </location>
</feature>
<gene>
    <name evidence="1" type="ORF">KUCAC02_014465</name>
</gene>
<organism evidence="1 2">
    <name type="scientific">Chaenocephalus aceratus</name>
    <name type="common">Blackfin icefish</name>
    <name type="synonym">Chaenichthys aceratus</name>
    <dbReference type="NCBI Taxonomy" id="36190"/>
    <lineage>
        <taxon>Eukaryota</taxon>
        <taxon>Metazoa</taxon>
        <taxon>Chordata</taxon>
        <taxon>Craniata</taxon>
        <taxon>Vertebrata</taxon>
        <taxon>Euteleostomi</taxon>
        <taxon>Actinopterygii</taxon>
        <taxon>Neopterygii</taxon>
        <taxon>Teleostei</taxon>
        <taxon>Neoteleostei</taxon>
        <taxon>Acanthomorphata</taxon>
        <taxon>Eupercaria</taxon>
        <taxon>Perciformes</taxon>
        <taxon>Notothenioidei</taxon>
        <taxon>Channichthyidae</taxon>
        <taxon>Chaenocephalus</taxon>
    </lineage>
</organism>
<dbReference type="EMBL" id="CM043800">
    <property type="protein sequence ID" value="KAI4811585.1"/>
    <property type="molecule type" value="Genomic_DNA"/>
</dbReference>
<comment type="caution">
    <text evidence="1">The sequence shown here is derived from an EMBL/GenBank/DDBJ whole genome shotgun (WGS) entry which is preliminary data.</text>
</comment>
<proteinExistence type="predicted"/>
<sequence>DKLEERLTHRFESSLVPPGHYEFGPVCSEWSCRHTHVRAHRARVAVAHCGSRLVQLLLGSDINTEQIGGDLQPLLFDLSSSCHISWHGPLPHRVAQAGLAWPQRACQVCSLSSSPSNLFPYARSMDPVLQITRAPLPPATARIQETFNPPVCLLQKAAMLPRPAM</sequence>
<evidence type="ECO:0000313" key="1">
    <source>
        <dbReference type="EMBL" id="KAI4811585.1"/>
    </source>
</evidence>
<accession>A0ACB9WDY2</accession>
<dbReference type="Proteomes" id="UP001057452">
    <property type="component" value="Chromosome 16"/>
</dbReference>
<reference evidence="1" key="1">
    <citation type="submission" date="2022-05" db="EMBL/GenBank/DDBJ databases">
        <title>Chromosome-level genome of Chaenocephalus aceratus.</title>
        <authorList>
            <person name="Park H."/>
        </authorList>
    </citation>
    <scope>NUCLEOTIDE SEQUENCE</scope>
    <source>
        <strain evidence="1">KU_202001</strain>
    </source>
</reference>
<protein>
    <submittedName>
        <fullName evidence="1">Uncharacterized protein</fullName>
    </submittedName>
</protein>
<name>A0ACB9WDY2_CHAAC</name>
<keyword evidence="2" id="KW-1185">Reference proteome</keyword>
<feature type="non-terminal residue" evidence="1">
    <location>
        <position position="1"/>
    </location>
</feature>